<protein>
    <recommendedName>
        <fullName evidence="3">Cyclodipeptide synthase</fullName>
    </recommendedName>
</protein>
<dbReference type="Proteomes" id="UP000266744">
    <property type="component" value="Chromosome"/>
</dbReference>
<dbReference type="RefSeq" id="WP_064515222.1">
    <property type="nucleotide sequence ID" value="NZ_CP010029.1"/>
</dbReference>
<gene>
    <name evidence="1" type="ORF">PL78_10070</name>
</gene>
<dbReference type="EMBL" id="CP010029">
    <property type="protein sequence ID" value="ANI30166.1"/>
    <property type="molecule type" value="Genomic_DNA"/>
</dbReference>
<sequence length="243" mass="28214">MDTLKESLTFSQNNIREISFNKKSIKSVLAIGIFSSMIELTRSMITLLETNNFTGPYSIFRTFLECYVDVINIHNNEEYFKLLILEFHEREERLMRSSKKGNKYTKSLLEMDSFCLIYKKNKNEIRSLKKIVQRVDGKTTIAEKFTMAGLKDEYDSIYSKLCTEAHSSLEAVLNRHLEFDEDNKDMTVLLYNNKKAADFYYYIGTMPLLLLKAGVLTCETLNSGSSSLFSEKYHEVELTIKNN</sequence>
<evidence type="ECO:0000313" key="1">
    <source>
        <dbReference type="EMBL" id="ANI30166.1"/>
    </source>
</evidence>
<evidence type="ECO:0000313" key="2">
    <source>
        <dbReference type="Proteomes" id="UP000266744"/>
    </source>
</evidence>
<reference evidence="2" key="1">
    <citation type="journal article" date="2016" name="Toxins">
        <title>The Draft Genome Sequence of the Yersinia entomophaga Entomopathogenic Type Strain MH96T.</title>
        <authorList>
            <person name="Hurst M.R."/>
            <person name="Beattie A."/>
            <person name="Altermann E."/>
            <person name="Moraga R.M."/>
            <person name="Harper L.A."/>
            <person name="Calder J."/>
            <person name="Laugraud A."/>
        </authorList>
    </citation>
    <scope>NUCLEOTIDE SEQUENCE [LARGE SCALE GENOMIC DNA]</scope>
    <source>
        <strain evidence="2">MH96</strain>
    </source>
</reference>
<dbReference type="Pfam" id="PF18928">
    <property type="entry name" value="DUF5677"/>
    <property type="match status" value="1"/>
</dbReference>
<keyword evidence="2" id="KW-1185">Reference proteome</keyword>
<evidence type="ECO:0008006" key="3">
    <source>
        <dbReference type="Google" id="ProtNLM"/>
    </source>
</evidence>
<dbReference type="InterPro" id="IPR043733">
    <property type="entry name" value="DUF5677"/>
</dbReference>
<accession>A0ABN4PVC9</accession>
<proteinExistence type="predicted"/>
<name>A0ABN4PVC9_YERET</name>
<organism evidence="1 2">
    <name type="scientific">Yersinia entomophaga</name>
    <dbReference type="NCBI Taxonomy" id="935293"/>
    <lineage>
        <taxon>Bacteria</taxon>
        <taxon>Pseudomonadati</taxon>
        <taxon>Pseudomonadota</taxon>
        <taxon>Gammaproteobacteria</taxon>
        <taxon>Enterobacterales</taxon>
        <taxon>Yersiniaceae</taxon>
        <taxon>Yersinia</taxon>
    </lineage>
</organism>